<dbReference type="Pfam" id="PF00364">
    <property type="entry name" value="Biotin_lipoyl"/>
    <property type="match status" value="1"/>
</dbReference>
<dbReference type="Pfam" id="PF00198">
    <property type="entry name" value="2-oxoacid_dh"/>
    <property type="match status" value="1"/>
</dbReference>
<dbReference type="InterPro" id="IPR045257">
    <property type="entry name" value="E2/Pdx1"/>
</dbReference>
<comment type="similarity">
    <text evidence="2 4">Belongs to the 2-oxoacid dehydrogenase family.</text>
</comment>
<protein>
    <recommendedName>
        <fullName evidence="4">Dihydrolipoamide acetyltransferase component of pyruvate dehydrogenase complex</fullName>
        <ecNumber evidence="4">2.3.1.-</ecNumber>
    </recommendedName>
</protein>
<comment type="cofactor">
    <cofactor evidence="1 4">
        <name>(R)-lipoate</name>
        <dbReference type="ChEBI" id="CHEBI:83088"/>
    </cofactor>
</comment>
<evidence type="ECO:0000256" key="2">
    <source>
        <dbReference type="ARBA" id="ARBA00007317"/>
    </source>
</evidence>
<dbReference type="InterPro" id="IPR000089">
    <property type="entry name" value="Biotin_lipoyl"/>
</dbReference>
<dbReference type="SUPFAM" id="SSF47005">
    <property type="entry name" value="Peripheral subunit-binding domain of 2-oxo acid dehydrogenase complex"/>
    <property type="match status" value="1"/>
</dbReference>
<dbReference type="Gene3D" id="3.30.559.10">
    <property type="entry name" value="Chloramphenicol acetyltransferase-like domain"/>
    <property type="match status" value="1"/>
</dbReference>
<feature type="compositionally biased region" description="Basic and acidic residues" evidence="5">
    <location>
        <begin position="114"/>
        <end position="127"/>
    </location>
</feature>
<dbReference type="InterPro" id="IPR001078">
    <property type="entry name" value="2-oxoacid_DH_actylTfrase"/>
</dbReference>
<dbReference type="PROSITE" id="PS00189">
    <property type="entry name" value="LIPOYL"/>
    <property type="match status" value="1"/>
</dbReference>
<evidence type="ECO:0000256" key="3">
    <source>
        <dbReference type="ARBA" id="ARBA00022823"/>
    </source>
</evidence>
<name>A0A7L5BX62_9RHOB</name>
<dbReference type="PANTHER" id="PTHR23151">
    <property type="entry name" value="DIHYDROLIPOAMIDE ACETYL/SUCCINYL-TRANSFERASE-RELATED"/>
    <property type="match status" value="1"/>
</dbReference>
<dbReference type="PANTHER" id="PTHR23151:SF90">
    <property type="entry name" value="DIHYDROLIPOYLLYSINE-RESIDUE ACETYLTRANSFERASE COMPONENT OF PYRUVATE DEHYDROGENASE COMPLEX, MITOCHONDRIAL-RELATED"/>
    <property type="match status" value="1"/>
</dbReference>
<evidence type="ECO:0000313" key="9">
    <source>
        <dbReference type="Proteomes" id="UP000503336"/>
    </source>
</evidence>
<dbReference type="SUPFAM" id="SSF52777">
    <property type="entry name" value="CoA-dependent acyltransferases"/>
    <property type="match status" value="1"/>
</dbReference>
<evidence type="ECO:0000259" key="6">
    <source>
        <dbReference type="PROSITE" id="PS50968"/>
    </source>
</evidence>
<keyword evidence="9" id="KW-1185">Reference proteome</keyword>
<dbReference type="SUPFAM" id="SSF51230">
    <property type="entry name" value="Single hybrid motif"/>
    <property type="match status" value="1"/>
</dbReference>
<evidence type="ECO:0000313" key="8">
    <source>
        <dbReference type="EMBL" id="QIE54179.1"/>
    </source>
</evidence>
<dbReference type="GO" id="GO:0045254">
    <property type="term" value="C:pyruvate dehydrogenase complex"/>
    <property type="evidence" value="ECO:0007669"/>
    <property type="project" value="InterPro"/>
</dbReference>
<dbReference type="CDD" id="cd06849">
    <property type="entry name" value="lipoyl_domain"/>
    <property type="match status" value="1"/>
</dbReference>
<evidence type="ECO:0000256" key="5">
    <source>
        <dbReference type="SAM" id="MobiDB-lite"/>
    </source>
</evidence>
<dbReference type="InterPro" id="IPR004167">
    <property type="entry name" value="PSBD"/>
</dbReference>
<dbReference type="InterPro" id="IPR003016">
    <property type="entry name" value="2-oxoA_DH_lipoyl-BS"/>
</dbReference>
<keyword evidence="3 4" id="KW-0450">Lipoyl</keyword>
<feature type="compositionally biased region" description="Basic and acidic residues" evidence="5">
    <location>
        <begin position="95"/>
        <end position="106"/>
    </location>
</feature>
<feature type="domain" description="Lipoyl-binding" evidence="6">
    <location>
        <begin position="2"/>
        <end position="77"/>
    </location>
</feature>
<dbReference type="GO" id="GO:0006086">
    <property type="term" value="P:pyruvate decarboxylation to acetyl-CoA"/>
    <property type="evidence" value="ECO:0007669"/>
    <property type="project" value="InterPro"/>
</dbReference>
<dbReference type="InterPro" id="IPR036625">
    <property type="entry name" value="E3-bd_dom_sf"/>
</dbReference>
<dbReference type="Proteomes" id="UP000503336">
    <property type="component" value="Chromosome"/>
</dbReference>
<feature type="region of interest" description="Disordered" evidence="5">
    <location>
        <begin position="82"/>
        <end position="128"/>
    </location>
</feature>
<dbReference type="Gene3D" id="4.10.320.10">
    <property type="entry name" value="E3-binding domain"/>
    <property type="match status" value="1"/>
</dbReference>
<dbReference type="Gene3D" id="2.40.50.100">
    <property type="match status" value="1"/>
</dbReference>
<dbReference type="Pfam" id="PF02817">
    <property type="entry name" value="E3_binding"/>
    <property type="match status" value="1"/>
</dbReference>
<evidence type="ECO:0000259" key="7">
    <source>
        <dbReference type="PROSITE" id="PS51826"/>
    </source>
</evidence>
<dbReference type="KEGG" id="hdh:G5B40_01200"/>
<accession>A0A7L5BX62</accession>
<proteinExistence type="inferred from homology"/>
<keyword evidence="4" id="KW-0808">Transferase</keyword>
<dbReference type="PROSITE" id="PS50968">
    <property type="entry name" value="BIOTINYL_LIPOYL"/>
    <property type="match status" value="1"/>
</dbReference>
<evidence type="ECO:0000256" key="4">
    <source>
        <dbReference type="RuleBase" id="RU003423"/>
    </source>
</evidence>
<sequence length="424" mass="45129">MPVEVIMPKVDMDMAEGVVAVWHVAEGGKVEKGSALFDIETDKATMEVESPATGILRRVTATPGDTVPIGAVVALIQTEGEAEPAAEMVTPSREAPNRRAEPDRATATRPEPASPRDQKALQDDGKLRASPLARRLARERGVMLERIAGSGPRGRITRSDVEAEAAAVSAPVASTDPRAIADRLGLGHRLEPISRMRRVIARRLTESKTTVPHFYLEAEIRLDPLLTLRSQINSGLAALGGSSRVSVTHCLARAAALALIEVPEANASWAGETILHYDAAQISVAVAVDGGLVTPVLRDADQKSLVDLAGELSDLTERAHAGELSSEAMQGGSMSLSNLGMFGVRRFSAIINPPESMILAVGRGERRFLVGDDDQPVAATMMSLTLSCDHRVVDGALGARWLESFRNFVEQPANLLGSGLKTGR</sequence>
<dbReference type="AlphaFoldDB" id="A0A7L5BX62"/>
<gene>
    <name evidence="8" type="ORF">G5B40_01200</name>
</gene>
<dbReference type="InterPro" id="IPR023213">
    <property type="entry name" value="CAT-like_dom_sf"/>
</dbReference>
<organism evidence="8 9">
    <name type="scientific">Pikeienuella piscinae</name>
    <dbReference type="NCBI Taxonomy" id="2748098"/>
    <lineage>
        <taxon>Bacteria</taxon>
        <taxon>Pseudomonadati</taxon>
        <taxon>Pseudomonadota</taxon>
        <taxon>Alphaproteobacteria</taxon>
        <taxon>Rhodobacterales</taxon>
        <taxon>Paracoccaceae</taxon>
        <taxon>Pikeienuella</taxon>
    </lineage>
</organism>
<dbReference type="RefSeq" id="WP_165094018.1">
    <property type="nucleotide sequence ID" value="NZ_CP049056.1"/>
</dbReference>
<dbReference type="EC" id="2.3.1.-" evidence="4"/>
<dbReference type="InterPro" id="IPR011053">
    <property type="entry name" value="Single_hybrid_motif"/>
</dbReference>
<dbReference type="EMBL" id="CP049056">
    <property type="protein sequence ID" value="QIE54179.1"/>
    <property type="molecule type" value="Genomic_DNA"/>
</dbReference>
<reference evidence="8 9" key="1">
    <citation type="submission" date="2020-02" db="EMBL/GenBank/DDBJ databases">
        <title>complete genome sequence of Rhodobacteraceae bacterium.</title>
        <authorList>
            <person name="Park J."/>
            <person name="Kim Y.-S."/>
            <person name="Kim K.-H."/>
        </authorList>
    </citation>
    <scope>NUCLEOTIDE SEQUENCE [LARGE SCALE GENOMIC DNA]</scope>
    <source>
        <strain evidence="8 9">RR4-56</strain>
    </source>
</reference>
<dbReference type="GO" id="GO:0016746">
    <property type="term" value="F:acyltransferase activity"/>
    <property type="evidence" value="ECO:0007669"/>
    <property type="project" value="UniProtKB-KW"/>
</dbReference>
<dbReference type="PROSITE" id="PS51826">
    <property type="entry name" value="PSBD"/>
    <property type="match status" value="1"/>
</dbReference>
<feature type="domain" description="Peripheral subunit-binding (PSBD)" evidence="7">
    <location>
        <begin position="128"/>
        <end position="165"/>
    </location>
</feature>
<keyword evidence="4" id="KW-0012">Acyltransferase</keyword>
<evidence type="ECO:0000256" key="1">
    <source>
        <dbReference type="ARBA" id="ARBA00001938"/>
    </source>
</evidence>